<dbReference type="PANTHER" id="PTHR48090">
    <property type="entry name" value="UNDECAPRENYL-PHOSPHATE 4-DEOXY-4-FORMAMIDO-L-ARABINOSE TRANSFERASE-RELATED"/>
    <property type="match status" value="1"/>
</dbReference>
<dbReference type="InterPro" id="IPR050256">
    <property type="entry name" value="Glycosyltransferase_2"/>
</dbReference>
<dbReference type="InterPro" id="IPR029044">
    <property type="entry name" value="Nucleotide-diphossugar_trans"/>
</dbReference>
<dbReference type="Proteomes" id="UP000561011">
    <property type="component" value="Unassembled WGS sequence"/>
</dbReference>
<sequence length="236" mass="25377">MQEAPADLVAPVLRRYEDAWLVIPLYNEATVVADVVAGALPTFPNIVCVDDGSTDGSAAAARAAGATVLSHAVNLGQGAALQTGISFVCQQPGVRALVTFDADGQHQVQDAADMVDLIASGETAIVFGSRFLDGRTKPGLVKKVVLTFAVWFTKQSTGMRLTDAHNGLRAMRVDAAKKVDLRQDRMAHASEIVLQLGRTGLPWREHPVHVLYTDYSRGKGQSIWNSVNILVDLLFK</sequence>
<protein>
    <submittedName>
        <fullName evidence="3">Glycosyltransferase family 2 protein</fullName>
    </submittedName>
</protein>
<name>A0A853ETX6_9MICO</name>
<dbReference type="GO" id="GO:0016740">
    <property type="term" value="F:transferase activity"/>
    <property type="evidence" value="ECO:0007669"/>
    <property type="project" value="UniProtKB-KW"/>
</dbReference>
<feature type="domain" description="Glycosyltransferase 2-like" evidence="2">
    <location>
        <begin position="21"/>
        <end position="176"/>
    </location>
</feature>
<evidence type="ECO:0000313" key="3">
    <source>
        <dbReference type="EMBL" id="NYS93910.1"/>
    </source>
</evidence>
<dbReference type="SUPFAM" id="SSF53448">
    <property type="entry name" value="Nucleotide-diphospho-sugar transferases"/>
    <property type="match status" value="1"/>
</dbReference>
<dbReference type="RefSeq" id="WP_179913430.1">
    <property type="nucleotide sequence ID" value="NZ_JACBYE010000022.1"/>
</dbReference>
<dbReference type="InterPro" id="IPR001173">
    <property type="entry name" value="Glyco_trans_2-like"/>
</dbReference>
<evidence type="ECO:0000256" key="1">
    <source>
        <dbReference type="ARBA" id="ARBA00006739"/>
    </source>
</evidence>
<reference evidence="3 4" key="1">
    <citation type="submission" date="2020-07" db="EMBL/GenBank/DDBJ databases">
        <title>MOT database genomes.</title>
        <authorList>
            <person name="Joseph S."/>
            <person name="Aduse-Opoku J."/>
            <person name="Hashim A."/>
            <person name="Wade W."/>
            <person name="Curtis M."/>
        </authorList>
    </citation>
    <scope>NUCLEOTIDE SEQUENCE [LARGE SCALE GENOMIC DNA]</scope>
    <source>
        <strain evidence="3 4">DSM 100099</strain>
    </source>
</reference>
<dbReference type="Gene3D" id="3.90.550.10">
    <property type="entry name" value="Spore Coat Polysaccharide Biosynthesis Protein SpsA, Chain A"/>
    <property type="match status" value="1"/>
</dbReference>
<dbReference type="CDD" id="cd04179">
    <property type="entry name" value="DPM_DPG-synthase_like"/>
    <property type="match status" value="1"/>
</dbReference>
<organism evidence="3 4">
    <name type="scientific">Sanguibacter inulinus</name>
    <dbReference type="NCBI Taxonomy" id="60922"/>
    <lineage>
        <taxon>Bacteria</taxon>
        <taxon>Bacillati</taxon>
        <taxon>Actinomycetota</taxon>
        <taxon>Actinomycetes</taxon>
        <taxon>Micrococcales</taxon>
        <taxon>Sanguibacteraceae</taxon>
        <taxon>Sanguibacter</taxon>
    </lineage>
</organism>
<dbReference type="PANTHER" id="PTHR48090:SF7">
    <property type="entry name" value="RFBJ PROTEIN"/>
    <property type="match status" value="1"/>
</dbReference>
<keyword evidence="3" id="KW-0808">Transferase</keyword>
<comment type="caution">
    <text evidence="3">The sequence shown here is derived from an EMBL/GenBank/DDBJ whole genome shotgun (WGS) entry which is preliminary data.</text>
</comment>
<dbReference type="EMBL" id="JACBYE010000022">
    <property type="protein sequence ID" value="NYS93910.1"/>
    <property type="molecule type" value="Genomic_DNA"/>
</dbReference>
<dbReference type="Pfam" id="PF00535">
    <property type="entry name" value="Glycos_transf_2"/>
    <property type="match status" value="1"/>
</dbReference>
<keyword evidence="4" id="KW-1185">Reference proteome</keyword>
<evidence type="ECO:0000313" key="4">
    <source>
        <dbReference type="Proteomes" id="UP000561011"/>
    </source>
</evidence>
<evidence type="ECO:0000259" key="2">
    <source>
        <dbReference type="Pfam" id="PF00535"/>
    </source>
</evidence>
<comment type="similarity">
    <text evidence="1">Belongs to the glycosyltransferase 2 family.</text>
</comment>
<gene>
    <name evidence="3" type="ORF">HZZ10_10315</name>
</gene>
<dbReference type="AlphaFoldDB" id="A0A853ETX6"/>
<proteinExistence type="inferred from homology"/>
<accession>A0A853ETX6</accession>